<dbReference type="eggNOG" id="ENOG502QQER">
    <property type="taxonomic scope" value="Eukaryota"/>
</dbReference>
<dbReference type="Ensembl" id="ENSOANT00000040662.2">
    <property type="protein sequence ID" value="ENSOANP00000031415.2"/>
    <property type="gene ID" value="ENSOANG00000030082.2"/>
</dbReference>
<dbReference type="HOGENOM" id="CLU_022991_1_0_1"/>
<dbReference type="PANTHER" id="PTHR14014">
    <property type="entry name" value="TELOMERE REPEATS-BINDING BOUQUET FORMATION PROTEIN 1"/>
    <property type="match status" value="1"/>
</dbReference>
<feature type="coiled-coil region" evidence="1">
    <location>
        <begin position="387"/>
        <end position="414"/>
    </location>
</feature>
<keyword evidence="4" id="KW-1185">Reference proteome</keyword>
<sequence length="546" mass="60269">MQGKKMEDKSTELTCAKIDMDILLKCIKEQVNNPPAVKSALLSIISICQQNSSACTYFEDIGGLKLVRDLATSCVHSMLKEVALHTLLSLANSSVPCQQSLCTPELFDKIIRFVGDKNYSMNLQIVSVYVLLALVSKNKTGQVLLRETGCIFILQKLFRSTIAKSEIDFSSESFKKKHHLWHVICHTLGAAVNNPQNEENQKICCSILPHVKVLLEVCLKPEIVRPLCLFVGLTMAENSLTQEFFISIGGLDVLSDVLIKLTRESHQSISSAKLAVNVTNAINVCIADNSPGSVVLARHHVVPKLLTLLLLESLNSGEKTSVMLTLAYCTAACEENLHHLLQNNGLNFLIDSISDPCYEALGNIVFIVLYNCKIFAKKLLSHLVMYASEVSSKVEKIEKALDCLKKRRDSISKEQLKRKEEKEQGPETNSTDEDSLLKGNDREKDCQKQQYELGGWVHLPPASSLPGSQLESSGGNSKWAFSSEYEEIGSEHVFGYSAPAVENKALQPPKEVGLPVTSAPGDDDGKHHGVERNSSSRSPCTCRQER</sequence>
<evidence type="ECO:0000313" key="3">
    <source>
        <dbReference type="Ensembl" id="ENSOANP00000031415.2"/>
    </source>
</evidence>
<feature type="region of interest" description="Disordered" evidence="2">
    <location>
        <begin position="505"/>
        <end position="546"/>
    </location>
</feature>
<dbReference type="InterPro" id="IPR016024">
    <property type="entry name" value="ARM-type_fold"/>
</dbReference>
<feature type="compositionally biased region" description="Polar residues" evidence="2">
    <location>
        <begin position="532"/>
        <end position="546"/>
    </location>
</feature>
<evidence type="ECO:0000256" key="1">
    <source>
        <dbReference type="SAM" id="Coils"/>
    </source>
</evidence>
<keyword evidence="1" id="KW-0175">Coiled coil</keyword>
<reference evidence="3" key="3">
    <citation type="submission" date="2025-09" db="UniProtKB">
        <authorList>
            <consortium name="Ensembl"/>
        </authorList>
    </citation>
    <scope>IDENTIFICATION</scope>
    <source>
        <strain evidence="3">Glennie</strain>
    </source>
</reference>
<accession>K7ED08</accession>
<dbReference type="GeneTree" id="ENSGT00390000005075"/>
<dbReference type="GO" id="GO:0007129">
    <property type="term" value="P:homologous chromosome pairing at meiosis"/>
    <property type="evidence" value="ECO:0000318"/>
    <property type="project" value="GO_Central"/>
</dbReference>
<dbReference type="FunCoup" id="K7ED08">
    <property type="interactions" value="35"/>
</dbReference>
<evidence type="ECO:0008006" key="5">
    <source>
        <dbReference type="Google" id="ProtNLM"/>
    </source>
</evidence>
<dbReference type="GO" id="GO:0070197">
    <property type="term" value="P:meiotic attachment of telomere to nuclear envelope"/>
    <property type="evidence" value="ECO:0000318"/>
    <property type="project" value="GO_Central"/>
</dbReference>
<name>K7ED08_ORNAN</name>
<evidence type="ECO:0000313" key="4">
    <source>
        <dbReference type="Proteomes" id="UP000002279"/>
    </source>
</evidence>
<dbReference type="InParanoid" id="K7ED08"/>
<feature type="region of interest" description="Disordered" evidence="2">
    <location>
        <begin position="414"/>
        <end position="440"/>
    </location>
</feature>
<protein>
    <recommendedName>
        <fullName evidence="5">Telomere repeat binding bouquet formation protein 1</fullName>
    </recommendedName>
</protein>
<proteinExistence type="predicted"/>
<dbReference type="InterPro" id="IPR042359">
    <property type="entry name" value="TERB1"/>
</dbReference>
<organism evidence="3 4">
    <name type="scientific">Ornithorhynchus anatinus</name>
    <name type="common">Duckbill platypus</name>
    <dbReference type="NCBI Taxonomy" id="9258"/>
    <lineage>
        <taxon>Eukaryota</taxon>
        <taxon>Metazoa</taxon>
        <taxon>Chordata</taxon>
        <taxon>Craniata</taxon>
        <taxon>Vertebrata</taxon>
        <taxon>Euteleostomi</taxon>
        <taxon>Mammalia</taxon>
        <taxon>Monotremata</taxon>
        <taxon>Ornithorhynchidae</taxon>
        <taxon>Ornithorhynchus</taxon>
    </lineage>
</organism>
<reference evidence="3" key="2">
    <citation type="submission" date="2025-08" db="UniProtKB">
        <authorList>
            <consortium name="Ensembl"/>
        </authorList>
    </citation>
    <scope>IDENTIFICATION</scope>
    <source>
        <strain evidence="3">Glennie</strain>
    </source>
</reference>
<feature type="compositionally biased region" description="Basic and acidic residues" evidence="2">
    <location>
        <begin position="414"/>
        <end position="425"/>
    </location>
</feature>
<dbReference type="AlphaFoldDB" id="K7ED08"/>
<dbReference type="Bgee" id="ENSOANG00000030082">
    <property type="expression patterns" value="Expressed in testis and 1 other cell type or tissue"/>
</dbReference>
<dbReference type="InterPro" id="IPR011989">
    <property type="entry name" value="ARM-like"/>
</dbReference>
<reference evidence="3 4" key="1">
    <citation type="journal article" date="2008" name="Nature">
        <title>Genome analysis of the platypus reveals unique signatures of evolution.</title>
        <authorList>
            <person name="Warren W.C."/>
            <person name="Hillier L.W."/>
            <person name="Marshall Graves J.A."/>
            <person name="Birney E."/>
            <person name="Ponting C.P."/>
            <person name="Grutzner F."/>
            <person name="Belov K."/>
            <person name="Miller W."/>
            <person name="Clarke L."/>
            <person name="Chinwalla A.T."/>
            <person name="Yang S.P."/>
            <person name="Heger A."/>
            <person name="Locke D.P."/>
            <person name="Miethke P."/>
            <person name="Waters P.D."/>
            <person name="Veyrunes F."/>
            <person name="Fulton L."/>
            <person name="Fulton B."/>
            <person name="Graves T."/>
            <person name="Wallis J."/>
            <person name="Puente X.S."/>
            <person name="Lopez-Otin C."/>
            <person name="Ordonez G.R."/>
            <person name="Eichler E.E."/>
            <person name="Chen L."/>
            <person name="Cheng Z."/>
            <person name="Deakin J.E."/>
            <person name="Alsop A."/>
            <person name="Thompson K."/>
            <person name="Kirby P."/>
            <person name="Papenfuss A.T."/>
            <person name="Wakefield M.J."/>
            <person name="Olender T."/>
            <person name="Lancet D."/>
            <person name="Huttley G.A."/>
            <person name="Smit A.F."/>
            <person name="Pask A."/>
            <person name="Temple-Smith P."/>
            <person name="Batzer M.A."/>
            <person name="Walker J.A."/>
            <person name="Konkel M.K."/>
            <person name="Harris R.S."/>
            <person name="Whittington C.M."/>
            <person name="Wong E.S."/>
            <person name="Gemmell N.J."/>
            <person name="Buschiazzo E."/>
            <person name="Vargas Jentzsch I.M."/>
            <person name="Merkel A."/>
            <person name="Schmitz J."/>
            <person name="Zemann A."/>
            <person name="Churakov G."/>
            <person name="Kriegs J.O."/>
            <person name="Brosius J."/>
            <person name="Murchison E.P."/>
            <person name="Sachidanandam R."/>
            <person name="Smith C."/>
            <person name="Hannon G.J."/>
            <person name="Tsend-Ayush E."/>
            <person name="McMillan D."/>
            <person name="Attenborough R."/>
            <person name="Rens W."/>
            <person name="Ferguson-Smith M."/>
            <person name="Lefevre C.M."/>
            <person name="Sharp J.A."/>
            <person name="Nicholas K.R."/>
            <person name="Ray D.A."/>
            <person name="Kube M."/>
            <person name="Reinhardt R."/>
            <person name="Pringle T.H."/>
            <person name="Taylor J."/>
            <person name="Jones R.C."/>
            <person name="Nixon B."/>
            <person name="Dacheux J.L."/>
            <person name="Niwa H."/>
            <person name="Sekita Y."/>
            <person name="Huang X."/>
            <person name="Stark A."/>
            <person name="Kheradpour P."/>
            <person name="Kellis M."/>
            <person name="Flicek P."/>
            <person name="Chen Y."/>
            <person name="Webber C."/>
            <person name="Hardison R."/>
            <person name="Nelson J."/>
            <person name="Hallsworth-Pepin K."/>
            <person name="Delehaunty K."/>
            <person name="Markovic C."/>
            <person name="Minx P."/>
            <person name="Feng Y."/>
            <person name="Kremitzki C."/>
            <person name="Mitreva M."/>
            <person name="Glasscock J."/>
            <person name="Wylie T."/>
            <person name="Wohldmann P."/>
            <person name="Thiru P."/>
            <person name="Nhan M.N."/>
            <person name="Pohl C.S."/>
            <person name="Smith S.M."/>
            <person name="Hou S."/>
            <person name="Nefedov M."/>
            <person name="de Jong P.J."/>
            <person name="Renfree M.B."/>
            <person name="Mardis E.R."/>
            <person name="Wilson R.K."/>
        </authorList>
    </citation>
    <scope>NUCLEOTIDE SEQUENCE [LARGE SCALE GENOMIC DNA]</scope>
    <source>
        <strain evidence="3 4">Glennie</strain>
    </source>
</reference>
<dbReference type="SUPFAM" id="SSF48371">
    <property type="entry name" value="ARM repeat"/>
    <property type="match status" value="1"/>
</dbReference>
<evidence type="ECO:0000256" key="2">
    <source>
        <dbReference type="SAM" id="MobiDB-lite"/>
    </source>
</evidence>
<dbReference type="PANTHER" id="PTHR14014:SF0">
    <property type="entry name" value="TELOMERE REPEATS-BINDING BOUQUET FORMATION PROTEIN 1"/>
    <property type="match status" value="1"/>
</dbReference>
<dbReference type="Proteomes" id="UP000002279">
    <property type="component" value="Chromosome X1"/>
</dbReference>
<dbReference type="Gene3D" id="1.25.10.10">
    <property type="entry name" value="Leucine-rich Repeat Variant"/>
    <property type="match status" value="2"/>
</dbReference>
<gene>
    <name evidence="3" type="primary">LOC100681069</name>
</gene>